<accession>A0AA39HZ97</accession>
<evidence type="ECO:0000313" key="2">
    <source>
        <dbReference type="Proteomes" id="UP001175271"/>
    </source>
</evidence>
<organism evidence="1 2">
    <name type="scientific">Steinernema hermaphroditum</name>
    <dbReference type="NCBI Taxonomy" id="289476"/>
    <lineage>
        <taxon>Eukaryota</taxon>
        <taxon>Metazoa</taxon>
        <taxon>Ecdysozoa</taxon>
        <taxon>Nematoda</taxon>
        <taxon>Chromadorea</taxon>
        <taxon>Rhabditida</taxon>
        <taxon>Tylenchina</taxon>
        <taxon>Panagrolaimomorpha</taxon>
        <taxon>Strongyloidoidea</taxon>
        <taxon>Steinernematidae</taxon>
        <taxon>Steinernema</taxon>
    </lineage>
</organism>
<evidence type="ECO:0000313" key="1">
    <source>
        <dbReference type="EMBL" id="KAK0414878.1"/>
    </source>
</evidence>
<dbReference type="EMBL" id="JAUCMV010000002">
    <property type="protein sequence ID" value="KAK0414878.1"/>
    <property type="molecule type" value="Genomic_DNA"/>
</dbReference>
<dbReference type="Proteomes" id="UP001175271">
    <property type="component" value="Unassembled WGS sequence"/>
</dbReference>
<sequence length="356" mass="40793">MAQSIDLVQLDLELLAAISLANQDGFVTIRNSGSILKRCQELLRRNPEYGEFYSAVANDFAHLPLDIIVDIVTASQSVLKGYRNCNKRYVLNEYNNMAKIQGSWGVQARGLESFEYSIDEKRAEEDRLIERTFFDEAGELKSHRIAFDEVGHHDVTHAYLENSKSIKPLASNLMEYLEIVTWFNDFDHSRDLQLLHKPKFTQIVFRVWSTDKNWEGFIAAQLKSKILRKLFAVYEGPQPIIGEDWTDLLANFVKKDNFLELSVTTFGIFPKRVFEGALEKWLNGTARSKQIVNMSLSDEDMRYSEDSFNSLVSEGKGQLVNGRYKLQHPSDSDSFADVTFRGSLSATFSVYTEEDF</sequence>
<proteinExistence type="predicted"/>
<gene>
    <name evidence="1" type="ORF">QR680_011654</name>
</gene>
<comment type="caution">
    <text evidence="1">The sequence shown here is derived from an EMBL/GenBank/DDBJ whole genome shotgun (WGS) entry which is preliminary data.</text>
</comment>
<reference evidence="1" key="1">
    <citation type="submission" date="2023-06" db="EMBL/GenBank/DDBJ databases">
        <title>Genomic analysis of the entomopathogenic nematode Steinernema hermaphroditum.</title>
        <authorList>
            <person name="Schwarz E.M."/>
            <person name="Heppert J.K."/>
            <person name="Baniya A."/>
            <person name="Schwartz H.T."/>
            <person name="Tan C.-H."/>
            <person name="Antoshechkin I."/>
            <person name="Sternberg P.W."/>
            <person name="Goodrich-Blair H."/>
            <person name="Dillman A.R."/>
        </authorList>
    </citation>
    <scope>NUCLEOTIDE SEQUENCE</scope>
    <source>
        <strain evidence="1">PS9179</strain>
        <tissue evidence="1">Whole animal</tissue>
    </source>
</reference>
<dbReference type="AlphaFoldDB" id="A0AA39HZ97"/>
<keyword evidence="2" id="KW-1185">Reference proteome</keyword>
<protein>
    <submittedName>
        <fullName evidence="1">Uncharacterized protein</fullName>
    </submittedName>
</protein>
<name>A0AA39HZ97_9BILA</name>